<evidence type="ECO:0000313" key="1">
    <source>
        <dbReference type="EMBL" id="KAK9806767.1"/>
    </source>
</evidence>
<proteinExistence type="predicted"/>
<evidence type="ECO:0008006" key="3">
    <source>
        <dbReference type="Google" id="ProtNLM"/>
    </source>
</evidence>
<organism evidence="1 2">
    <name type="scientific">[Myrmecia] bisecta</name>
    <dbReference type="NCBI Taxonomy" id="41462"/>
    <lineage>
        <taxon>Eukaryota</taxon>
        <taxon>Viridiplantae</taxon>
        <taxon>Chlorophyta</taxon>
        <taxon>core chlorophytes</taxon>
        <taxon>Trebouxiophyceae</taxon>
        <taxon>Trebouxiales</taxon>
        <taxon>Trebouxiaceae</taxon>
        <taxon>Myrmecia</taxon>
    </lineage>
</organism>
<dbReference type="AlphaFoldDB" id="A0AAW1PDU8"/>
<sequence length="226" mass="24818">MSIRQAHSSLYLQGLTLQTVQEAVIAIGFVPKASTQRALTQHTPAEQKALSAFETWLDQQNSGTAAGQQALKVLREAVSTGKVEAGRVAGALLFLEGSAAEQSPESDTLPKLQGNWRLVFSSPAFPPALQYIPVDEFAEIDVAKKTIDLVTDLGPVHTRFLGTFDWRPQGSVMSFGFIGLQLRVFGRVFPFGFRTKRKEYTYFQVTDDIACARSSRGGVILMHQAR</sequence>
<comment type="caution">
    <text evidence="1">The sequence shown here is derived from an EMBL/GenBank/DDBJ whole genome shotgun (WGS) entry which is preliminary data.</text>
</comment>
<protein>
    <recommendedName>
        <fullName evidence="3">Plastid lipid-associated protein/fibrillin conserved domain-containing protein</fullName>
    </recommendedName>
</protein>
<dbReference type="EMBL" id="JALJOR010000013">
    <property type="protein sequence ID" value="KAK9806767.1"/>
    <property type="molecule type" value="Genomic_DNA"/>
</dbReference>
<reference evidence="1 2" key="1">
    <citation type="journal article" date="2024" name="Nat. Commun.">
        <title>Phylogenomics reveals the evolutionary origins of lichenization in chlorophyte algae.</title>
        <authorList>
            <person name="Puginier C."/>
            <person name="Libourel C."/>
            <person name="Otte J."/>
            <person name="Skaloud P."/>
            <person name="Haon M."/>
            <person name="Grisel S."/>
            <person name="Petersen M."/>
            <person name="Berrin J.G."/>
            <person name="Delaux P.M."/>
            <person name="Dal Grande F."/>
            <person name="Keller J."/>
        </authorList>
    </citation>
    <scope>NUCLEOTIDE SEQUENCE [LARGE SCALE GENOMIC DNA]</scope>
    <source>
        <strain evidence="1 2">SAG 2043</strain>
    </source>
</reference>
<evidence type="ECO:0000313" key="2">
    <source>
        <dbReference type="Proteomes" id="UP001489004"/>
    </source>
</evidence>
<name>A0AAW1PDU8_9CHLO</name>
<dbReference type="PANTHER" id="PTHR35690:SF1">
    <property type="entry name" value="OS01G0363500 PROTEIN"/>
    <property type="match status" value="1"/>
</dbReference>
<gene>
    <name evidence="1" type="ORF">WJX72_001830</name>
</gene>
<dbReference type="PANTHER" id="PTHR35690">
    <property type="entry name" value="OS01G0363500 PROTEIN"/>
    <property type="match status" value="1"/>
</dbReference>
<dbReference type="Proteomes" id="UP001489004">
    <property type="component" value="Unassembled WGS sequence"/>
</dbReference>
<keyword evidence="2" id="KW-1185">Reference proteome</keyword>
<accession>A0AAW1PDU8</accession>